<dbReference type="PANTHER" id="PTHR11102:SF160">
    <property type="entry name" value="ERAD-ASSOCIATED E3 UBIQUITIN-PROTEIN LIGASE COMPONENT HRD3"/>
    <property type="match status" value="1"/>
</dbReference>
<dbReference type="SMART" id="SM00671">
    <property type="entry name" value="SEL1"/>
    <property type="match status" value="3"/>
</dbReference>
<dbReference type="PANTHER" id="PTHR11102">
    <property type="entry name" value="SEL-1-LIKE PROTEIN"/>
    <property type="match status" value="1"/>
</dbReference>
<accession>A0A397TIC6</accession>
<dbReference type="AlphaFoldDB" id="A0A397TIC6"/>
<dbReference type="InterPro" id="IPR006597">
    <property type="entry name" value="Sel1-like"/>
</dbReference>
<feature type="non-terminal residue" evidence="2">
    <location>
        <position position="304"/>
    </location>
</feature>
<organism evidence="2 3">
    <name type="scientific">Glomus cerebriforme</name>
    <dbReference type="NCBI Taxonomy" id="658196"/>
    <lineage>
        <taxon>Eukaryota</taxon>
        <taxon>Fungi</taxon>
        <taxon>Fungi incertae sedis</taxon>
        <taxon>Mucoromycota</taxon>
        <taxon>Glomeromycotina</taxon>
        <taxon>Glomeromycetes</taxon>
        <taxon>Glomerales</taxon>
        <taxon>Glomeraceae</taxon>
        <taxon>Glomus</taxon>
    </lineage>
</organism>
<evidence type="ECO:0000256" key="1">
    <source>
        <dbReference type="ARBA" id="ARBA00038101"/>
    </source>
</evidence>
<dbReference type="Proteomes" id="UP000265703">
    <property type="component" value="Unassembled WGS sequence"/>
</dbReference>
<dbReference type="OrthoDB" id="2334964at2759"/>
<dbReference type="InterPro" id="IPR011990">
    <property type="entry name" value="TPR-like_helical_dom_sf"/>
</dbReference>
<comment type="caution">
    <text evidence="2">The sequence shown here is derived from an EMBL/GenBank/DDBJ whole genome shotgun (WGS) entry which is preliminary data.</text>
</comment>
<sequence>MTLAGIYMIGMKDPSNTEEDIPIAEKWYQEAIEWLQEAEKLGSIEAKLILGYMYSIGFKMPFKPEEAKKLFKEVNDKATKEKVITDKNATKETTTADKETTEEMIKLARMARRNIAILYHNSYIIKPLEWKNFIKISKPSDLTIDQLCNQKLNLAIKWYERSCELEDSQSAYHLGLLYESNFYESNDKIEENKNKAEFWFDKAIQFDENNLYAKAKLGRILINKIDIDGNEKTNGIQMLKDAAEGGLVMGQTFLGEAYERGQIGEKENCEEAIELYFKAARQNHGYYSHIAQYRLRELRALEYI</sequence>
<name>A0A397TIC6_9GLOM</name>
<gene>
    <name evidence="2" type="ORF">C1645_751441</name>
</gene>
<evidence type="ECO:0000313" key="3">
    <source>
        <dbReference type="Proteomes" id="UP000265703"/>
    </source>
</evidence>
<dbReference type="Gene3D" id="1.25.40.10">
    <property type="entry name" value="Tetratricopeptide repeat domain"/>
    <property type="match status" value="2"/>
</dbReference>
<evidence type="ECO:0008006" key="4">
    <source>
        <dbReference type="Google" id="ProtNLM"/>
    </source>
</evidence>
<reference evidence="2 3" key="1">
    <citation type="submission" date="2018-06" db="EMBL/GenBank/DDBJ databases">
        <title>Comparative genomics reveals the genomic features of Rhizophagus irregularis, R. cerebriforme, R. diaphanum and Gigaspora rosea, and their symbiotic lifestyle signature.</title>
        <authorList>
            <person name="Morin E."/>
            <person name="San Clemente H."/>
            <person name="Chen E.C.H."/>
            <person name="De La Providencia I."/>
            <person name="Hainaut M."/>
            <person name="Kuo A."/>
            <person name="Kohler A."/>
            <person name="Murat C."/>
            <person name="Tang N."/>
            <person name="Roy S."/>
            <person name="Loubradou J."/>
            <person name="Henrissat B."/>
            <person name="Grigoriev I.V."/>
            <person name="Corradi N."/>
            <person name="Roux C."/>
            <person name="Martin F.M."/>
        </authorList>
    </citation>
    <scope>NUCLEOTIDE SEQUENCE [LARGE SCALE GENOMIC DNA]</scope>
    <source>
        <strain evidence="2 3">DAOM 227022</strain>
    </source>
</reference>
<proteinExistence type="inferred from homology"/>
<evidence type="ECO:0000313" key="2">
    <source>
        <dbReference type="EMBL" id="RIA97738.1"/>
    </source>
</evidence>
<protein>
    <recommendedName>
        <fullName evidence="4">HCP-like protein</fullName>
    </recommendedName>
</protein>
<keyword evidence="3" id="KW-1185">Reference proteome</keyword>
<comment type="similarity">
    <text evidence="1">Belongs to the sel-1 family.</text>
</comment>
<dbReference type="Pfam" id="PF08238">
    <property type="entry name" value="Sel1"/>
    <property type="match status" value="5"/>
</dbReference>
<dbReference type="InterPro" id="IPR050767">
    <property type="entry name" value="Sel1_AlgK"/>
</dbReference>
<dbReference type="SUPFAM" id="SSF81901">
    <property type="entry name" value="HCP-like"/>
    <property type="match status" value="2"/>
</dbReference>
<dbReference type="EMBL" id="QKYT01000025">
    <property type="protein sequence ID" value="RIA97738.1"/>
    <property type="molecule type" value="Genomic_DNA"/>
</dbReference>